<keyword evidence="5" id="KW-0560">Oxidoreductase</keyword>
<name>A0AAJ0DMV7_9PEZI</name>
<dbReference type="PANTHER" id="PTHR42940">
    <property type="entry name" value="ALCOHOL DEHYDROGENASE 1-RELATED"/>
    <property type="match status" value="1"/>
</dbReference>
<dbReference type="Pfam" id="PF00107">
    <property type="entry name" value="ADH_zinc_N"/>
    <property type="match status" value="1"/>
</dbReference>
<dbReference type="SUPFAM" id="SSF50129">
    <property type="entry name" value="GroES-like"/>
    <property type="match status" value="1"/>
</dbReference>
<dbReference type="EMBL" id="JAWDJX010000017">
    <property type="protein sequence ID" value="KAK3053262.1"/>
    <property type="molecule type" value="Genomic_DNA"/>
</dbReference>
<evidence type="ECO:0000256" key="2">
    <source>
        <dbReference type="ARBA" id="ARBA00008072"/>
    </source>
</evidence>
<organism evidence="8 9">
    <name type="scientific">Extremus antarcticus</name>
    <dbReference type="NCBI Taxonomy" id="702011"/>
    <lineage>
        <taxon>Eukaryota</taxon>
        <taxon>Fungi</taxon>
        <taxon>Dikarya</taxon>
        <taxon>Ascomycota</taxon>
        <taxon>Pezizomycotina</taxon>
        <taxon>Dothideomycetes</taxon>
        <taxon>Dothideomycetidae</taxon>
        <taxon>Mycosphaerellales</taxon>
        <taxon>Extremaceae</taxon>
        <taxon>Extremus</taxon>
    </lineage>
</organism>
<evidence type="ECO:0000256" key="4">
    <source>
        <dbReference type="ARBA" id="ARBA00022833"/>
    </source>
</evidence>
<dbReference type="InterPro" id="IPR011032">
    <property type="entry name" value="GroES-like_sf"/>
</dbReference>
<dbReference type="SUPFAM" id="SSF51735">
    <property type="entry name" value="NAD(P)-binding Rossmann-fold domains"/>
    <property type="match status" value="1"/>
</dbReference>
<accession>A0AAJ0DMV7</accession>
<comment type="cofactor">
    <cofactor evidence="1">
        <name>Zn(2+)</name>
        <dbReference type="ChEBI" id="CHEBI:29105"/>
    </cofactor>
</comment>
<protein>
    <recommendedName>
        <fullName evidence="7">Enoyl reductase (ER) domain-containing protein</fullName>
    </recommendedName>
</protein>
<keyword evidence="9" id="KW-1185">Reference proteome</keyword>
<gene>
    <name evidence="8" type="ORF">LTR09_005888</name>
</gene>
<dbReference type="Gene3D" id="3.40.50.720">
    <property type="entry name" value="NAD(P)-binding Rossmann-like Domain"/>
    <property type="match status" value="1"/>
</dbReference>
<dbReference type="AlphaFoldDB" id="A0AAJ0DMV7"/>
<evidence type="ECO:0000256" key="5">
    <source>
        <dbReference type="ARBA" id="ARBA00023002"/>
    </source>
</evidence>
<dbReference type="SMART" id="SM00829">
    <property type="entry name" value="PKS_ER"/>
    <property type="match status" value="1"/>
</dbReference>
<evidence type="ECO:0000256" key="6">
    <source>
        <dbReference type="ARBA" id="ARBA00023027"/>
    </source>
</evidence>
<evidence type="ECO:0000256" key="3">
    <source>
        <dbReference type="ARBA" id="ARBA00022723"/>
    </source>
</evidence>
<evidence type="ECO:0000313" key="9">
    <source>
        <dbReference type="Proteomes" id="UP001271007"/>
    </source>
</evidence>
<evidence type="ECO:0000259" key="7">
    <source>
        <dbReference type="SMART" id="SM00829"/>
    </source>
</evidence>
<dbReference type="Gene3D" id="3.90.180.10">
    <property type="entry name" value="Medium-chain alcohol dehydrogenases, catalytic domain"/>
    <property type="match status" value="1"/>
</dbReference>
<dbReference type="GO" id="GO:0046872">
    <property type="term" value="F:metal ion binding"/>
    <property type="evidence" value="ECO:0007669"/>
    <property type="project" value="UniProtKB-KW"/>
</dbReference>
<proteinExistence type="inferred from homology"/>
<keyword evidence="6" id="KW-0520">NAD</keyword>
<dbReference type="GO" id="GO:0005737">
    <property type="term" value="C:cytoplasm"/>
    <property type="evidence" value="ECO:0007669"/>
    <property type="project" value="TreeGrafter"/>
</dbReference>
<dbReference type="Proteomes" id="UP001271007">
    <property type="component" value="Unassembled WGS sequence"/>
</dbReference>
<sequence length="369" mass="38713">MSNKVPEQMKAQVLEAYNKPYTLTDLPVPEISSDDDILVKVDAAGYCHTDAVLAAGQMKPNPPAFPHIGSHEFAGTVVAVPKTPSAAAKSYPVGTRVGVPRRGYHVCGTCFECRDPNNDYEGFSNFCGKGLSNGLSKHGGFEYAVVDARQVALLPASMSAVDAAPLMCAGVTIYRALKRCRLSSGQRVGIVGAGGGLGHLGLQFAEAMGLRITGVDAADGPLQLAKSLGTKATIVDARSTPAGDVVKEIGKADGVQDPANMGLDAVIILPESQASFDYGCKLLKNHGLCVVVSFPENGFNVSARDLVFRDISVVGTLLGNNSDLQEMVSFASKHNVKAVSKTFALKQLNDLVDEYNKGGGGKLVVDMAI</sequence>
<dbReference type="CDD" id="cd08297">
    <property type="entry name" value="CAD3"/>
    <property type="match status" value="1"/>
</dbReference>
<dbReference type="InterPro" id="IPR036291">
    <property type="entry name" value="NAD(P)-bd_dom_sf"/>
</dbReference>
<dbReference type="InterPro" id="IPR013149">
    <property type="entry name" value="ADH-like_C"/>
</dbReference>
<evidence type="ECO:0000256" key="1">
    <source>
        <dbReference type="ARBA" id="ARBA00001947"/>
    </source>
</evidence>
<evidence type="ECO:0000313" key="8">
    <source>
        <dbReference type="EMBL" id="KAK3053262.1"/>
    </source>
</evidence>
<comment type="similarity">
    <text evidence="2">Belongs to the zinc-containing alcohol dehydrogenase family.</text>
</comment>
<feature type="domain" description="Enoyl reductase (ER)" evidence="7">
    <location>
        <begin position="22"/>
        <end position="365"/>
    </location>
</feature>
<dbReference type="InterPro" id="IPR020843">
    <property type="entry name" value="ER"/>
</dbReference>
<dbReference type="InterPro" id="IPR013154">
    <property type="entry name" value="ADH-like_N"/>
</dbReference>
<keyword evidence="3" id="KW-0479">Metal-binding</keyword>
<dbReference type="PANTHER" id="PTHR42940:SF8">
    <property type="entry name" value="VACUOLAR PROTEIN SORTING-ASSOCIATED PROTEIN 11"/>
    <property type="match status" value="1"/>
</dbReference>
<dbReference type="FunFam" id="3.40.50.720:FF:000039">
    <property type="entry name" value="Alcohol dehydrogenase AdhP"/>
    <property type="match status" value="1"/>
</dbReference>
<dbReference type="GO" id="GO:0004022">
    <property type="term" value="F:alcohol dehydrogenase (NAD+) activity"/>
    <property type="evidence" value="ECO:0007669"/>
    <property type="project" value="TreeGrafter"/>
</dbReference>
<comment type="caution">
    <text evidence="8">The sequence shown here is derived from an EMBL/GenBank/DDBJ whole genome shotgun (WGS) entry which is preliminary data.</text>
</comment>
<dbReference type="Pfam" id="PF08240">
    <property type="entry name" value="ADH_N"/>
    <property type="match status" value="1"/>
</dbReference>
<reference evidence="8" key="1">
    <citation type="submission" date="2023-04" db="EMBL/GenBank/DDBJ databases">
        <title>Black Yeasts Isolated from many extreme environments.</title>
        <authorList>
            <person name="Coleine C."/>
            <person name="Stajich J.E."/>
            <person name="Selbmann L."/>
        </authorList>
    </citation>
    <scope>NUCLEOTIDE SEQUENCE</scope>
    <source>
        <strain evidence="8">CCFEE 5312</strain>
    </source>
</reference>
<keyword evidence="4" id="KW-0862">Zinc</keyword>